<evidence type="ECO:0000256" key="6">
    <source>
        <dbReference type="ARBA" id="ARBA00022837"/>
    </source>
</evidence>
<feature type="region of interest" description="Disordered" evidence="10">
    <location>
        <begin position="413"/>
        <end position="434"/>
    </location>
</feature>
<keyword evidence="7" id="KW-0851">Voltage-gated channel</keyword>
<evidence type="ECO:0000256" key="1">
    <source>
        <dbReference type="ARBA" id="ARBA00010836"/>
    </source>
</evidence>
<name>A0A1B6MLY6_9HEMI</name>
<evidence type="ECO:0000256" key="4">
    <source>
        <dbReference type="ARBA" id="ARBA00022553"/>
    </source>
</evidence>
<dbReference type="InterPro" id="IPR027417">
    <property type="entry name" value="P-loop_NTPase"/>
</dbReference>
<feature type="compositionally biased region" description="Basic and acidic residues" evidence="10">
    <location>
        <begin position="453"/>
        <end position="462"/>
    </location>
</feature>
<evidence type="ECO:0000256" key="2">
    <source>
        <dbReference type="ARBA" id="ARBA00022443"/>
    </source>
</evidence>
<feature type="compositionally biased region" description="Polar residues" evidence="10">
    <location>
        <begin position="161"/>
        <end position="171"/>
    </location>
</feature>
<feature type="compositionally biased region" description="Polar residues" evidence="10">
    <location>
        <begin position="21"/>
        <end position="32"/>
    </location>
</feature>
<feature type="region of interest" description="Disordered" evidence="10">
    <location>
        <begin position="189"/>
        <end position="208"/>
    </location>
</feature>
<reference evidence="12" key="1">
    <citation type="submission" date="2015-11" db="EMBL/GenBank/DDBJ databases">
        <title>De novo transcriptome assembly of four potential Pierce s Disease insect vectors from Arizona vineyards.</title>
        <authorList>
            <person name="Tassone E.E."/>
        </authorList>
    </citation>
    <scope>NUCLEOTIDE SEQUENCE</scope>
</reference>
<evidence type="ECO:0000259" key="11">
    <source>
        <dbReference type="SMART" id="SM00072"/>
    </source>
</evidence>
<dbReference type="PRINTS" id="PR01626">
    <property type="entry name" value="LCACHANNELB"/>
</dbReference>
<dbReference type="GO" id="GO:0005245">
    <property type="term" value="F:voltage-gated calcium channel activity"/>
    <property type="evidence" value="ECO:0007669"/>
    <property type="project" value="InterPro"/>
</dbReference>
<evidence type="ECO:0000256" key="10">
    <source>
        <dbReference type="SAM" id="MobiDB-lite"/>
    </source>
</evidence>
<evidence type="ECO:0000256" key="8">
    <source>
        <dbReference type="ARBA" id="ARBA00023065"/>
    </source>
</evidence>
<feature type="compositionally biased region" description="Pro residues" evidence="10">
    <location>
        <begin position="418"/>
        <end position="430"/>
    </location>
</feature>
<keyword evidence="4" id="KW-0597">Phosphoprotein</keyword>
<dbReference type="Gene3D" id="3.40.50.300">
    <property type="entry name" value="P-loop containing nucleotide triphosphate hydrolases"/>
    <property type="match status" value="1"/>
</dbReference>
<keyword evidence="2" id="KW-0728">SH3 domain</keyword>
<feature type="domain" description="Guanylate kinase/L-type calcium channel beta subunit" evidence="11">
    <location>
        <begin position="220"/>
        <end position="406"/>
    </location>
</feature>
<evidence type="ECO:0000256" key="5">
    <source>
        <dbReference type="ARBA" id="ARBA00022568"/>
    </source>
</evidence>
<dbReference type="PANTHER" id="PTHR11824">
    <property type="entry name" value="VOLTAGE-DEPENDENT CALCIUM CHANNEL BETA SUBUNIT"/>
    <property type="match status" value="1"/>
</dbReference>
<accession>A0A1B6MLY6</accession>
<dbReference type="EMBL" id="GEBQ01003020">
    <property type="protein sequence ID" value="JAT36957.1"/>
    <property type="molecule type" value="Transcribed_RNA"/>
</dbReference>
<dbReference type="FunFam" id="3.40.50.300:FF:000023">
    <property type="entry name" value="Voltage-dependent L-type calcium channel subunit beta-2"/>
    <property type="match status" value="1"/>
</dbReference>
<evidence type="ECO:0000256" key="7">
    <source>
        <dbReference type="ARBA" id="ARBA00022882"/>
    </source>
</evidence>
<evidence type="ECO:0000256" key="3">
    <source>
        <dbReference type="ARBA" id="ARBA00022448"/>
    </source>
</evidence>
<evidence type="ECO:0000313" key="12">
    <source>
        <dbReference type="EMBL" id="JAT36957.1"/>
    </source>
</evidence>
<sequence length="528" mass="59534">MAFRRNKRDTYKTFGRRKGSADSNYSQPSSDLSLDEEKETLRREKERQALSQLEKARAKPVAFAVRTNVCYDGSLDDDSPVHGSAVSFDIRDFLHIKEKYDNNWWIGRLVKEGCDVGFIPSPVKLENLRLQQTQARNSKLYSSKTSSSSNLGALANDVLSTSKSANSRGSTPPTPGEDSDSLGNARLAGKTTLTTPPAKEKRKPFFKKQETTTPYDVVPSMRPVVLVGPSLKGYEVTDMMQKALFDFLKHRFEGRIIITRVMADISLAKRSLLNNPSKRAIMERSNSRSTCLAEVQAEIERIFELARTLQLVVLDCDTINHPSQLAKTSLAPTVVYLKISSPKNFAQVLQRLIKSRGKSQARHLNVQMVAAEKLAQCPPEMFDVILDENQLEDACEHIAEYLEAYWRATHPPTHTPAAPVPRPMHQPSPPGADHAGNIVRVNSTPPGVHPHDEYGYSHDPRGDIGMYHPPHRGRSRMDREREYEDYSARDRDMYHHSPREMYRAGPADPDHDYHSPHRASSRRTLNAI</sequence>
<organism evidence="12">
    <name type="scientific">Graphocephala atropunctata</name>
    <dbReference type="NCBI Taxonomy" id="36148"/>
    <lineage>
        <taxon>Eukaryota</taxon>
        <taxon>Metazoa</taxon>
        <taxon>Ecdysozoa</taxon>
        <taxon>Arthropoda</taxon>
        <taxon>Hexapoda</taxon>
        <taxon>Insecta</taxon>
        <taxon>Pterygota</taxon>
        <taxon>Neoptera</taxon>
        <taxon>Paraneoptera</taxon>
        <taxon>Hemiptera</taxon>
        <taxon>Auchenorrhyncha</taxon>
        <taxon>Membracoidea</taxon>
        <taxon>Cicadellidae</taxon>
        <taxon>Cicadellinae</taxon>
        <taxon>Cicadellini</taxon>
        <taxon>Graphocephala</taxon>
    </lineage>
</organism>
<dbReference type="SUPFAM" id="SSF52540">
    <property type="entry name" value="P-loop containing nucleoside triphosphate hydrolases"/>
    <property type="match status" value="1"/>
</dbReference>
<proteinExistence type="inferred from homology"/>
<keyword evidence="6" id="KW-0106">Calcium</keyword>
<protein>
    <recommendedName>
        <fullName evidence="11">Guanylate kinase/L-type calcium channel beta subunit domain-containing protein</fullName>
    </recommendedName>
</protein>
<dbReference type="SUPFAM" id="SSF50044">
    <property type="entry name" value="SH3-domain"/>
    <property type="match status" value="1"/>
</dbReference>
<dbReference type="InterPro" id="IPR046937">
    <property type="entry name" value="CAB1-4_N_A-dom"/>
</dbReference>
<comment type="similarity">
    <text evidence="1">Belongs to the calcium channel beta subunit family.</text>
</comment>
<dbReference type="Pfam" id="PF12052">
    <property type="entry name" value="VGCC_beta4Aa_N"/>
    <property type="match status" value="1"/>
</dbReference>
<dbReference type="Pfam" id="PF00625">
    <property type="entry name" value="Guanylate_kin"/>
    <property type="match status" value="1"/>
</dbReference>
<dbReference type="CDD" id="cd11863">
    <property type="entry name" value="SH3_CACNB"/>
    <property type="match status" value="1"/>
</dbReference>
<keyword evidence="8" id="KW-0406">Ion transport</keyword>
<evidence type="ECO:0000256" key="9">
    <source>
        <dbReference type="ARBA" id="ARBA00023303"/>
    </source>
</evidence>
<dbReference type="Gene3D" id="2.30.30.40">
    <property type="entry name" value="SH3 Domains"/>
    <property type="match status" value="1"/>
</dbReference>
<keyword evidence="9" id="KW-0407">Ion channel</keyword>
<feature type="compositionally biased region" description="Basic and acidic residues" evidence="10">
    <location>
        <begin position="475"/>
        <end position="515"/>
    </location>
</feature>
<feature type="region of interest" description="Disordered" evidence="10">
    <location>
        <begin position="161"/>
        <end position="184"/>
    </location>
</feature>
<feature type="region of interest" description="Disordered" evidence="10">
    <location>
        <begin position="1"/>
        <end position="39"/>
    </location>
</feature>
<gene>
    <name evidence="12" type="ORF">g.40297</name>
</gene>
<keyword evidence="3" id="KW-0813">Transport</keyword>
<feature type="region of interest" description="Disordered" evidence="10">
    <location>
        <begin position="453"/>
        <end position="528"/>
    </location>
</feature>
<dbReference type="InterPro" id="IPR000584">
    <property type="entry name" value="VDCC_L_bsu"/>
</dbReference>
<dbReference type="AlphaFoldDB" id="A0A1B6MLY6"/>
<dbReference type="InterPro" id="IPR036028">
    <property type="entry name" value="SH3-like_dom_sf"/>
</dbReference>
<dbReference type="GO" id="GO:0005891">
    <property type="term" value="C:voltage-gated calcium channel complex"/>
    <property type="evidence" value="ECO:0007669"/>
    <property type="project" value="InterPro"/>
</dbReference>
<dbReference type="SMART" id="SM00072">
    <property type="entry name" value="GuKc"/>
    <property type="match status" value="1"/>
</dbReference>
<keyword evidence="5" id="KW-0109">Calcium transport</keyword>
<dbReference type="InterPro" id="IPR008145">
    <property type="entry name" value="GK/Ca_channel_bsu"/>
</dbReference>